<evidence type="ECO:0000313" key="10">
    <source>
        <dbReference type="Proteomes" id="UP000061704"/>
    </source>
</evidence>
<dbReference type="UniPathway" id="UPA00077">
    <property type="reaction ID" value="UER00154"/>
</dbReference>
<proteinExistence type="inferred from homology"/>
<dbReference type="PANTHER" id="PTHR42844:SF1">
    <property type="entry name" value="DIHYDRONEOPTERIN ALDOLASE 1-RELATED"/>
    <property type="match status" value="1"/>
</dbReference>
<dbReference type="GO" id="GO:0005737">
    <property type="term" value="C:cytoplasm"/>
    <property type="evidence" value="ECO:0007669"/>
    <property type="project" value="TreeGrafter"/>
</dbReference>
<sequence>MDVIFIKNLTLFTKVGIYEWEQQVKQKLVLNIEMLYDNTNILVDNFLNYTEISTMIVEYIESKNFTLIEYVAEETANLIMNHFPVKGIYIEVIKINAIAQAKQVGIRIKRGITFN</sequence>
<dbReference type="NCBIfam" id="TIGR00526">
    <property type="entry name" value="folB_dom"/>
    <property type="match status" value="1"/>
</dbReference>
<dbReference type="HOGENOM" id="CLU_112632_0_2_6"/>
<dbReference type="Proteomes" id="UP000061704">
    <property type="component" value="Chromosome"/>
</dbReference>
<comment type="pathway">
    <text evidence="2 7">Cofactor biosynthesis; tetrahydrofolate biosynthesis; 2-amino-4-hydroxy-6-hydroxymethyl-7,8-dihydropteridine diphosphate from 7,8-dihydroneopterin triphosphate: step 3/4.</text>
</comment>
<dbReference type="GO" id="GO:0046654">
    <property type="term" value="P:tetrahydrofolate biosynthetic process"/>
    <property type="evidence" value="ECO:0007669"/>
    <property type="project" value="UniProtKB-UniRule"/>
</dbReference>
<evidence type="ECO:0000256" key="3">
    <source>
        <dbReference type="ARBA" id="ARBA00005708"/>
    </source>
</evidence>
<dbReference type="SMART" id="SM00905">
    <property type="entry name" value="FolB"/>
    <property type="match status" value="1"/>
</dbReference>
<dbReference type="GO" id="GO:0004150">
    <property type="term" value="F:dihydroneopterin aldolase activity"/>
    <property type="evidence" value="ECO:0007669"/>
    <property type="project" value="UniProtKB-UniRule"/>
</dbReference>
<evidence type="ECO:0000256" key="4">
    <source>
        <dbReference type="ARBA" id="ARBA00011823"/>
    </source>
</evidence>
<protein>
    <recommendedName>
        <fullName evidence="7">7,8-dihydroneopterin aldolase</fullName>
        <ecNumber evidence="7">4.1.2.25</ecNumber>
    </recommendedName>
</protein>
<dbReference type="EMBL" id="AP010872">
    <property type="protein sequence ID" value="BAH83413.1"/>
    <property type="molecule type" value="Genomic_DNA"/>
</dbReference>
<dbReference type="KEGG" id="icp:ICMP_572"/>
<dbReference type="Pfam" id="PF02152">
    <property type="entry name" value="FolB"/>
    <property type="match status" value="1"/>
</dbReference>
<comment type="similarity">
    <text evidence="3 7">Belongs to the DHNA family.</text>
</comment>
<comment type="function">
    <text evidence="7">Catalyzes the conversion of 7,8-dihydroneopterin to 6-hydroxymethyl-7,8-dihydropterin.</text>
</comment>
<keyword evidence="6 7" id="KW-0456">Lyase</keyword>
<accession>C5WDK7</accession>
<dbReference type="STRING" id="476281.ICMP_572"/>
<comment type="catalytic activity">
    <reaction evidence="1 7">
        <text>7,8-dihydroneopterin = 6-hydroxymethyl-7,8-dihydropterin + glycolaldehyde</text>
        <dbReference type="Rhea" id="RHEA:10540"/>
        <dbReference type="ChEBI" id="CHEBI:17001"/>
        <dbReference type="ChEBI" id="CHEBI:17071"/>
        <dbReference type="ChEBI" id="CHEBI:44841"/>
        <dbReference type="EC" id="4.1.2.25"/>
    </reaction>
</comment>
<evidence type="ECO:0000256" key="2">
    <source>
        <dbReference type="ARBA" id="ARBA00005013"/>
    </source>
</evidence>
<evidence type="ECO:0000256" key="1">
    <source>
        <dbReference type="ARBA" id="ARBA00001353"/>
    </source>
</evidence>
<dbReference type="RefSeq" id="WP_041069773.1">
    <property type="nucleotide sequence ID" value="NZ_AP010872.1"/>
</dbReference>
<dbReference type="PANTHER" id="PTHR42844">
    <property type="entry name" value="DIHYDRONEOPTERIN ALDOLASE 1-RELATED"/>
    <property type="match status" value="1"/>
</dbReference>
<dbReference type="NCBIfam" id="TIGR00525">
    <property type="entry name" value="folB"/>
    <property type="match status" value="1"/>
</dbReference>
<gene>
    <name evidence="9" type="primary">folB</name>
    <name evidence="9" type="ORF">ICMP_572</name>
</gene>
<comment type="subunit">
    <text evidence="4">Homooctamer.</text>
</comment>
<organism evidence="9 10">
    <name type="scientific">Candidatus Ishikawaella capsulata Mpkobe</name>
    <dbReference type="NCBI Taxonomy" id="476281"/>
    <lineage>
        <taxon>Bacteria</taxon>
        <taxon>Pseudomonadati</taxon>
        <taxon>Pseudomonadota</taxon>
        <taxon>Gammaproteobacteria</taxon>
        <taxon>Enterobacterales</taxon>
        <taxon>Enterobacteriaceae</taxon>
        <taxon>Candidatus Ishikawella</taxon>
    </lineage>
</organism>
<evidence type="ECO:0000259" key="8">
    <source>
        <dbReference type="SMART" id="SM00905"/>
    </source>
</evidence>
<dbReference type="InterPro" id="IPR006157">
    <property type="entry name" value="FolB_dom"/>
</dbReference>
<dbReference type="SUPFAM" id="SSF55620">
    <property type="entry name" value="Tetrahydrobiopterin biosynthesis enzymes-like"/>
    <property type="match status" value="1"/>
</dbReference>
<feature type="domain" description="Dihydroneopterin aldolase/epimerase" evidence="8">
    <location>
        <begin position="4"/>
        <end position="110"/>
    </location>
</feature>
<evidence type="ECO:0000256" key="7">
    <source>
        <dbReference type="RuleBase" id="RU362079"/>
    </source>
</evidence>
<evidence type="ECO:0000313" key="9">
    <source>
        <dbReference type="EMBL" id="BAH83413.1"/>
    </source>
</evidence>
<keyword evidence="10" id="KW-1185">Reference proteome</keyword>
<dbReference type="Gene3D" id="3.30.1130.10">
    <property type="match status" value="1"/>
</dbReference>
<keyword evidence="5 7" id="KW-0289">Folate biosynthesis</keyword>
<dbReference type="OrthoDB" id="9810587at2"/>
<dbReference type="InterPro" id="IPR006156">
    <property type="entry name" value="Dihydroneopterin_aldolase"/>
</dbReference>
<reference evidence="9 10" key="1">
    <citation type="journal article" date="2011" name="Genome Biol. Evol.">
        <title>Reductive evolution of bacterial genome in insect gut environment.</title>
        <authorList>
            <person name="Nikoh N."/>
            <person name="Hosokawa T."/>
            <person name="Ohshima K."/>
            <person name="Hattori M."/>
            <person name="Fukatsu T."/>
        </authorList>
    </citation>
    <scope>NUCLEOTIDE SEQUENCE [LARGE SCALE GENOMIC DNA]</scope>
    <source>
        <strain evidence="9 10">Mpkobe</strain>
    </source>
</reference>
<evidence type="ECO:0000256" key="6">
    <source>
        <dbReference type="ARBA" id="ARBA00023239"/>
    </source>
</evidence>
<dbReference type="AlphaFoldDB" id="C5WDK7"/>
<evidence type="ECO:0000256" key="5">
    <source>
        <dbReference type="ARBA" id="ARBA00022909"/>
    </source>
</evidence>
<name>C5WDK7_9ENTR</name>
<dbReference type="InterPro" id="IPR043133">
    <property type="entry name" value="GTP-CH-I_C/QueF"/>
</dbReference>
<dbReference type="EC" id="4.1.2.25" evidence="7"/>
<dbReference type="GO" id="GO:0046656">
    <property type="term" value="P:folic acid biosynthetic process"/>
    <property type="evidence" value="ECO:0007669"/>
    <property type="project" value="UniProtKB-UniRule"/>
</dbReference>